<dbReference type="Gene3D" id="4.10.860.120">
    <property type="entry name" value="RNA polymerase II, clamp domain"/>
    <property type="match status" value="1"/>
</dbReference>
<reference evidence="6 7" key="1">
    <citation type="submission" date="2018-11" db="EMBL/GenBank/DDBJ databases">
        <authorList>
            <consortium name="Pathogen Informatics"/>
        </authorList>
    </citation>
    <scope>NUCLEOTIDE SEQUENCE [LARGE SCALE GENOMIC DNA]</scope>
</reference>
<dbReference type="OrthoDB" id="5874943at2759"/>
<keyword evidence="4" id="KW-0548">Nucleotidyltransferase</keyword>
<dbReference type="InterPro" id="IPR044893">
    <property type="entry name" value="RNA_pol_Rpb1_clamp_domain"/>
</dbReference>
<evidence type="ECO:0000256" key="3">
    <source>
        <dbReference type="ARBA" id="ARBA00022679"/>
    </source>
</evidence>
<sequence length="67" mass="7724">MDGMTMVRSGDEPFMQFDKLKLRNYFPHEIEKLSVLRVTQTRSFDEVGHAIRGGLYDPVLGPVEPRD</sequence>
<dbReference type="EC" id="2.7.7.6" evidence="1"/>
<name>A0A3P7J5I7_STRVU</name>
<dbReference type="SUPFAM" id="SSF64484">
    <property type="entry name" value="beta and beta-prime subunits of DNA dependent RNA-polymerase"/>
    <property type="match status" value="1"/>
</dbReference>
<evidence type="ECO:0000313" key="6">
    <source>
        <dbReference type="EMBL" id="VDM78436.1"/>
    </source>
</evidence>
<accession>A0A3P7J5I7</accession>
<dbReference type="GO" id="GO:0000428">
    <property type="term" value="C:DNA-directed RNA polymerase complex"/>
    <property type="evidence" value="ECO:0007669"/>
    <property type="project" value="UniProtKB-KW"/>
</dbReference>
<keyword evidence="3" id="KW-0808">Transferase</keyword>
<dbReference type="EMBL" id="UYYB01101949">
    <property type="protein sequence ID" value="VDM78436.1"/>
    <property type="molecule type" value="Genomic_DNA"/>
</dbReference>
<evidence type="ECO:0000256" key="2">
    <source>
        <dbReference type="ARBA" id="ARBA00022478"/>
    </source>
</evidence>
<keyword evidence="2" id="KW-0240">DNA-directed RNA polymerase</keyword>
<protein>
    <recommendedName>
        <fullName evidence="1">DNA-directed RNA polymerase</fullName>
        <ecNumber evidence="1">2.7.7.6</ecNumber>
    </recommendedName>
</protein>
<dbReference type="GO" id="GO:0003899">
    <property type="term" value="F:DNA-directed RNA polymerase activity"/>
    <property type="evidence" value="ECO:0007669"/>
    <property type="project" value="UniProtKB-EC"/>
</dbReference>
<keyword evidence="7" id="KW-1185">Reference proteome</keyword>
<evidence type="ECO:0000256" key="4">
    <source>
        <dbReference type="ARBA" id="ARBA00022695"/>
    </source>
</evidence>
<proteinExistence type="predicted"/>
<dbReference type="Proteomes" id="UP000270094">
    <property type="component" value="Unassembled WGS sequence"/>
</dbReference>
<feature type="non-terminal residue" evidence="6">
    <location>
        <position position="67"/>
    </location>
</feature>
<organism evidence="6 7">
    <name type="scientific">Strongylus vulgaris</name>
    <name type="common">Blood worm</name>
    <dbReference type="NCBI Taxonomy" id="40348"/>
    <lineage>
        <taxon>Eukaryota</taxon>
        <taxon>Metazoa</taxon>
        <taxon>Ecdysozoa</taxon>
        <taxon>Nematoda</taxon>
        <taxon>Chromadorea</taxon>
        <taxon>Rhabditida</taxon>
        <taxon>Rhabditina</taxon>
        <taxon>Rhabditomorpha</taxon>
        <taxon>Strongyloidea</taxon>
        <taxon>Strongylidae</taxon>
        <taxon>Strongylus</taxon>
    </lineage>
</organism>
<dbReference type="AlphaFoldDB" id="A0A3P7J5I7"/>
<evidence type="ECO:0000313" key="7">
    <source>
        <dbReference type="Proteomes" id="UP000270094"/>
    </source>
</evidence>
<keyword evidence="5" id="KW-0804">Transcription</keyword>
<gene>
    <name evidence="6" type="ORF">SVUK_LOCUS13434</name>
</gene>
<evidence type="ECO:0000256" key="1">
    <source>
        <dbReference type="ARBA" id="ARBA00012418"/>
    </source>
</evidence>
<evidence type="ECO:0000256" key="5">
    <source>
        <dbReference type="ARBA" id="ARBA00023163"/>
    </source>
</evidence>